<dbReference type="AlphaFoldDB" id="A0A834WZD1"/>
<gene>
    <name evidence="2" type="ORF">G2W53_009711</name>
</gene>
<keyword evidence="3" id="KW-1185">Reference proteome</keyword>
<dbReference type="Pfam" id="PF01464">
    <property type="entry name" value="SLT"/>
    <property type="match status" value="1"/>
</dbReference>
<dbReference type="OrthoDB" id="550520at2759"/>
<evidence type="ECO:0000313" key="3">
    <source>
        <dbReference type="Proteomes" id="UP000634136"/>
    </source>
</evidence>
<dbReference type="SUPFAM" id="SSF53955">
    <property type="entry name" value="Lysozyme-like"/>
    <property type="match status" value="1"/>
</dbReference>
<dbReference type="InterPro" id="IPR023346">
    <property type="entry name" value="Lysozyme-like_dom_sf"/>
</dbReference>
<dbReference type="Gene3D" id="1.10.530.10">
    <property type="match status" value="1"/>
</dbReference>
<comment type="caution">
    <text evidence="2">The sequence shown here is derived from an EMBL/GenBank/DDBJ whole genome shotgun (WGS) entry which is preliminary data.</text>
</comment>
<accession>A0A834WZD1</accession>
<feature type="domain" description="Transglycosylase SLT" evidence="1">
    <location>
        <begin position="72"/>
        <end position="185"/>
    </location>
</feature>
<reference evidence="2" key="1">
    <citation type="submission" date="2020-09" db="EMBL/GenBank/DDBJ databases">
        <title>Genome-Enabled Discovery of Anthraquinone Biosynthesis in Senna tora.</title>
        <authorList>
            <person name="Kang S.-H."/>
            <person name="Pandey R.P."/>
            <person name="Lee C.-M."/>
            <person name="Sim J.-S."/>
            <person name="Jeong J.-T."/>
            <person name="Choi B.-S."/>
            <person name="Jung M."/>
            <person name="Ginzburg D."/>
            <person name="Zhao K."/>
            <person name="Won S.Y."/>
            <person name="Oh T.-J."/>
            <person name="Yu Y."/>
            <person name="Kim N.-H."/>
            <person name="Lee O.R."/>
            <person name="Lee T.-H."/>
            <person name="Bashyal P."/>
            <person name="Kim T.-S."/>
            <person name="Lee W.-H."/>
            <person name="Kawkins C."/>
            <person name="Kim C.-K."/>
            <person name="Kim J.S."/>
            <person name="Ahn B.O."/>
            <person name="Rhee S.Y."/>
            <person name="Sohng J.K."/>
        </authorList>
    </citation>
    <scope>NUCLEOTIDE SEQUENCE</scope>
    <source>
        <tissue evidence="2">Leaf</tissue>
    </source>
</reference>
<sequence length="198" mass="22532">MAVSFSYWDDCVDPLDLEAMWSVPEVSTEWLKAGESRGKRVHLSRDPDGQPYLTQTEMRAVAEIVIARHFPSQIDPAMVCAIAELESDRLLLVMHSEGKSKDPKIGLMQLTPKTSEWLISELGYTAYLAEGSDILFRPFTNVYLGAAYIKWLSNFENKGRSEEFIVRAYKGGTKKATHKSTLPYWKQYLTVKESFPSR</sequence>
<dbReference type="Proteomes" id="UP000634136">
    <property type="component" value="Unassembled WGS sequence"/>
</dbReference>
<dbReference type="PANTHER" id="PTHR37179">
    <property type="entry name" value="TRANSGLYCOSYLASE"/>
    <property type="match status" value="1"/>
</dbReference>
<dbReference type="InterPro" id="IPR008258">
    <property type="entry name" value="Transglycosylase_SLT_dom_1"/>
</dbReference>
<organism evidence="2 3">
    <name type="scientific">Senna tora</name>
    <dbReference type="NCBI Taxonomy" id="362788"/>
    <lineage>
        <taxon>Eukaryota</taxon>
        <taxon>Viridiplantae</taxon>
        <taxon>Streptophyta</taxon>
        <taxon>Embryophyta</taxon>
        <taxon>Tracheophyta</taxon>
        <taxon>Spermatophyta</taxon>
        <taxon>Magnoliopsida</taxon>
        <taxon>eudicotyledons</taxon>
        <taxon>Gunneridae</taxon>
        <taxon>Pentapetalae</taxon>
        <taxon>rosids</taxon>
        <taxon>fabids</taxon>
        <taxon>Fabales</taxon>
        <taxon>Fabaceae</taxon>
        <taxon>Caesalpinioideae</taxon>
        <taxon>Cassia clade</taxon>
        <taxon>Senna</taxon>
    </lineage>
</organism>
<dbReference type="PANTHER" id="PTHR37179:SF1">
    <property type="entry name" value="TRANSGLYCOSYLASE"/>
    <property type="match status" value="1"/>
</dbReference>
<proteinExistence type="predicted"/>
<dbReference type="EMBL" id="JAAIUW010000004">
    <property type="protein sequence ID" value="KAF7834852.1"/>
    <property type="molecule type" value="Genomic_DNA"/>
</dbReference>
<name>A0A834WZD1_9FABA</name>
<evidence type="ECO:0000259" key="1">
    <source>
        <dbReference type="Pfam" id="PF01464"/>
    </source>
</evidence>
<protein>
    <recommendedName>
        <fullName evidence="1">Transglycosylase SLT domain-containing protein</fullName>
    </recommendedName>
</protein>
<evidence type="ECO:0000313" key="2">
    <source>
        <dbReference type="EMBL" id="KAF7834852.1"/>
    </source>
</evidence>